<evidence type="ECO:0000313" key="2">
    <source>
        <dbReference type="Proteomes" id="UP001230328"/>
    </source>
</evidence>
<proteinExistence type="predicted"/>
<organism evidence="1 2">
    <name type="scientific">Streptomyces umbrinus</name>
    <dbReference type="NCBI Taxonomy" id="67370"/>
    <lineage>
        <taxon>Bacteria</taxon>
        <taxon>Bacillati</taxon>
        <taxon>Actinomycetota</taxon>
        <taxon>Actinomycetes</taxon>
        <taxon>Kitasatosporales</taxon>
        <taxon>Streptomycetaceae</taxon>
        <taxon>Streptomyces</taxon>
        <taxon>Streptomyces phaeochromogenes group</taxon>
    </lineage>
</organism>
<dbReference type="Proteomes" id="UP001230328">
    <property type="component" value="Unassembled WGS sequence"/>
</dbReference>
<accession>A0ABU0T6B5</accession>
<protein>
    <submittedName>
        <fullName evidence="1">Uncharacterized protein</fullName>
    </submittedName>
</protein>
<sequence length="146" mass="15743">MKCPCCGSPTILHELERHSAPSLLIDPETGLPPGIRPDGHRVPPSPEATVRARRHPLCRSCIDDVETAGAVSFSVRLKGEQTAMAISSELPLIDDEGHVMAVRCPSTDCGAVVDLINGRLGRHSVRGRKCRMSDVQVLISEGWTEA</sequence>
<reference evidence="1 2" key="1">
    <citation type="submission" date="2023-07" db="EMBL/GenBank/DDBJ databases">
        <title>Comparative genomics of wheat-associated soil bacteria to identify genetic determinants of phenazine resistance.</title>
        <authorList>
            <person name="Mouncey N."/>
        </authorList>
    </citation>
    <scope>NUCLEOTIDE SEQUENCE [LARGE SCALE GENOMIC DNA]</scope>
    <source>
        <strain evidence="1 2">V2I4</strain>
    </source>
</reference>
<keyword evidence="2" id="KW-1185">Reference proteome</keyword>
<evidence type="ECO:0000313" key="1">
    <source>
        <dbReference type="EMBL" id="MDQ1031351.1"/>
    </source>
</evidence>
<gene>
    <name evidence="1" type="ORF">QF035_008933</name>
</gene>
<dbReference type="EMBL" id="JAUSZI010000002">
    <property type="protein sequence ID" value="MDQ1031351.1"/>
    <property type="molecule type" value="Genomic_DNA"/>
</dbReference>
<name>A0ABU0T6B5_9ACTN</name>
<comment type="caution">
    <text evidence="1">The sequence shown here is derived from an EMBL/GenBank/DDBJ whole genome shotgun (WGS) entry which is preliminary data.</text>
</comment>